<dbReference type="PANTHER" id="PTHR11690:SF175">
    <property type="entry name" value="PICKPOCKET 13-RELATED"/>
    <property type="match status" value="1"/>
</dbReference>
<evidence type="ECO:0000256" key="13">
    <source>
        <dbReference type="SAM" id="Phobius"/>
    </source>
</evidence>
<evidence type="ECO:0000256" key="9">
    <source>
        <dbReference type="ARBA" id="ARBA00023136"/>
    </source>
</evidence>
<evidence type="ECO:0000313" key="14">
    <source>
        <dbReference type="EMBL" id="VVC89334.1"/>
    </source>
</evidence>
<protein>
    <recommendedName>
        <fullName evidence="16">Sodium channel protein Nach</fullName>
    </recommendedName>
</protein>
<gene>
    <name evidence="14" type="ORF">LSINAPIS_LOCUS2477</name>
</gene>
<evidence type="ECO:0000256" key="4">
    <source>
        <dbReference type="ARBA" id="ARBA00022461"/>
    </source>
</evidence>
<keyword evidence="8 12" id="KW-0406">Ion transport</keyword>
<dbReference type="GO" id="GO:0015280">
    <property type="term" value="F:ligand-gated sodium channel activity"/>
    <property type="evidence" value="ECO:0007669"/>
    <property type="project" value="TreeGrafter"/>
</dbReference>
<dbReference type="Pfam" id="PF00858">
    <property type="entry name" value="ASC"/>
    <property type="match status" value="1"/>
</dbReference>
<dbReference type="InterPro" id="IPR001873">
    <property type="entry name" value="ENaC"/>
</dbReference>
<dbReference type="Proteomes" id="UP000324832">
    <property type="component" value="Unassembled WGS sequence"/>
</dbReference>
<evidence type="ECO:0000256" key="1">
    <source>
        <dbReference type="ARBA" id="ARBA00004141"/>
    </source>
</evidence>
<dbReference type="GO" id="GO:0005886">
    <property type="term" value="C:plasma membrane"/>
    <property type="evidence" value="ECO:0007669"/>
    <property type="project" value="TreeGrafter"/>
</dbReference>
<keyword evidence="7" id="KW-0915">Sodium</keyword>
<evidence type="ECO:0000256" key="3">
    <source>
        <dbReference type="ARBA" id="ARBA00022448"/>
    </source>
</evidence>
<keyword evidence="11 12" id="KW-0407">Ion channel</keyword>
<evidence type="ECO:0000256" key="8">
    <source>
        <dbReference type="ARBA" id="ARBA00023065"/>
    </source>
</evidence>
<evidence type="ECO:0000256" key="11">
    <source>
        <dbReference type="ARBA" id="ARBA00023303"/>
    </source>
</evidence>
<evidence type="ECO:0000256" key="12">
    <source>
        <dbReference type="RuleBase" id="RU000679"/>
    </source>
</evidence>
<evidence type="ECO:0008006" key="16">
    <source>
        <dbReference type="Google" id="ProtNLM"/>
    </source>
</evidence>
<sequence>MALLSCRSHLKQYCQSCSFAGFQIIADDTKHWLERWIWVILVILAWYGSALLISSAWIAFVNNPISFGVETTYTDWDTKFPTVAICELSNDNKIYDVSDKIWTPDHLLDLEDTLKDIAYFRGFAYNLIDVCYSPKQPDRQCAVGNYSYYAALVRSPCPQLITNCSFNEQPFECCEYFLPLQTDMGTCYSVNSIQTNRTKIFPMISNIHHKRGVLRFEVLLTSMLYTLGEDEVPTVTTISSSSLKLVPGKTFQRHVTVRNIENDPLVSQTSREQRACRFGSENEGGLYPRGTGALQHIWYMVSSLACQPLDCAQAALG</sequence>
<keyword evidence="6 13" id="KW-1133">Transmembrane helix</keyword>
<evidence type="ECO:0000256" key="7">
    <source>
        <dbReference type="ARBA" id="ARBA00023053"/>
    </source>
</evidence>
<evidence type="ECO:0000256" key="6">
    <source>
        <dbReference type="ARBA" id="ARBA00022989"/>
    </source>
</evidence>
<evidence type="ECO:0000313" key="15">
    <source>
        <dbReference type="Proteomes" id="UP000324832"/>
    </source>
</evidence>
<evidence type="ECO:0000256" key="2">
    <source>
        <dbReference type="ARBA" id="ARBA00007193"/>
    </source>
</evidence>
<name>A0A5E4PVZ4_9NEOP</name>
<accession>A0A5E4PVZ4</accession>
<keyword evidence="4 12" id="KW-0894">Sodium channel</keyword>
<keyword evidence="5 12" id="KW-0812">Transmembrane</keyword>
<evidence type="ECO:0000256" key="5">
    <source>
        <dbReference type="ARBA" id="ARBA00022692"/>
    </source>
</evidence>
<dbReference type="AlphaFoldDB" id="A0A5E4PVZ4"/>
<proteinExistence type="inferred from homology"/>
<keyword evidence="9 13" id="KW-0472">Membrane</keyword>
<dbReference type="Gene3D" id="2.60.470.10">
    <property type="entry name" value="Acid-sensing ion channels like domains"/>
    <property type="match status" value="1"/>
</dbReference>
<dbReference type="PANTHER" id="PTHR11690">
    <property type="entry name" value="AMILORIDE-SENSITIVE SODIUM CHANNEL-RELATED"/>
    <property type="match status" value="1"/>
</dbReference>
<comment type="subcellular location">
    <subcellularLocation>
        <location evidence="1">Membrane</location>
        <topology evidence="1">Multi-pass membrane protein</topology>
    </subcellularLocation>
</comment>
<organism evidence="14 15">
    <name type="scientific">Leptidea sinapis</name>
    <dbReference type="NCBI Taxonomy" id="189913"/>
    <lineage>
        <taxon>Eukaryota</taxon>
        <taxon>Metazoa</taxon>
        <taxon>Ecdysozoa</taxon>
        <taxon>Arthropoda</taxon>
        <taxon>Hexapoda</taxon>
        <taxon>Insecta</taxon>
        <taxon>Pterygota</taxon>
        <taxon>Neoptera</taxon>
        <taxon>Endopterygota</taxon>
        <taxon>Lepidoptera</taxon>
        <taxon>Glossata</taxon>
        <taxon>Ditrysia</taxon>
        <taxon>Papilionoidea</taxon>
        <taxon>Pieridae</taxon>
        <taxon>Dismorphiinae</taxon>
        <taxon>Leptidea</taxon>
    </lineage>
</organism>
<feature type="transmembrane region" description="Helical" evidence="13">
    <location>
        <begin position="36"/>
        <end position="60"/>
    </location>
</feature>
<evidence type="ECO:0000256" key="10">
    <source>
        <dbReference type="ARBA" id="ARBA00023201"/>
    </source>
</evidence>
<reference evidence="14 15" key="1">
    <citation type="submission" date="2017-07" db="EMBL/GenBank/DDBJ databases">
        <authorList>
            <person name="Talla V."/>
            <person name="Backstrom N."/>
        </authorList>
    </citation>
    <scope>NUCLEOTIDE SEQUENCE [LARGE SCALE GENOMIC DNA]</scope>
</reference>
<keyword evidence="3 12" id="KW-0813">Transport</keyword>
<keyword evidence="10 12" id="KW-0739">Sodium transport</keyword>
<keyword evidence="15" id="KW-1185">Reference proteome</keyword>
<dbReference type="EMBL" id="FZQP02000515">
    <property type="protein sequence ID" value="VVC89334.1"/>
    <property type="molecule type" value="Genomic_DNA"/>
</dbReference>
<comment type="similarity">
    <text evidence="2 12">Belongs to the amiloride-sensitive sodium channel (TC 1.A.6) family.</text>
</comment>